<sequence>MKKYNLVIQQFQVSVSDRLTCTQNLIISEQHKKYPLHHRKRVLI</sequence>
<name>A0A975TA10_9NOST</name>
<organism evidence="1 2">
    <name type="scientific">Richelia sinica FACHB-800</name>
    <dbReference type="NCBI Taxonomy" id="1357546"/>
    <lineage>
        <taxon>Bacteria</taxon>
        <taxon>Bacillati</taxon>
        <taxon>Cyanobacteriota</taxon>
        <taxon>Cyanophyceae</taxon>
        <taxon>Nostocales</taxon>
        <taxon>Nostocaceae</taxon>
        <taxon>Richelia</taxon>
    </lineage>
</organism>
<dbReference type="EMBL" id="CP021056">
    <property type="protein sequence ID" value="QXE24116.1"/>
    <property type="molecule type" value="Genomic_DNA"/>
</dbReference>
<protein>
    <submittedName>
        <fullName evidence="1">Uncharacterized protein</fullName>
    </submittedName>
</protein>
<evidence type="ECO:0000313" key="1">
    <source>
        <dbReference type="EMBL" id="QXE24116.1"/>
    </source>
</evidence>
<dbReference type="Proteomes" id="UP000683511">
    <property type="component" value="Chromosome"/>
</dbReference>
<proteinExistence type="predicted"/>
<keyword evidence="2" id="KW-1185">Reference proteome</keyword>
<dbReference type="AlphaFoldDB" id="A0A975TA10"/>
<accession>A0A975TA10</accession>
<dbReference type="KEGG" id="rsin:B6N60_02820"/>
<evidence type="ECO:0000313" key="2">
    <source>
        <dbReference type="Proteomes" id="UP000683511"/>
    </source>
</evidence>
<gene>
    <name evidence="1" type="ORF">B6N60_02820</name>
</gene>
<reference evidence="1" key="1">
    <citation type="submission" date="2017-04" db="EMBL/GenBank/DDBJ databases">
        <title>Genome deletions in a multicellular cyanobacterial endosymbiont for morphological adaptation in marine diatoms.</title>
        <authorList>
            <person name="Wang Y."/>
            <person name="Gao H."/>
            <person name="Li R."/>
            <person name="Xu X."/>
        </authorList>
    </citation>
    <scope>NUCLEOTIDE SEQUENCE</scope>
    <source>
        <strain evidence="1">FACHB 800</strain>
    </source>
</reference>